<organism evidence="2 3">
    <name type="scientific">Pleurodeles waltl</name>
    <name type="common">Iberian ribbed newt</name>
    <dbReference type="NCBI Taxonomy" id="8319"/>
    <lineage>
        <taxon>Eukaryota</taxon>
        <taxon>Metazoa</taxon>
        <taxon>Chordata</taxon>
        <taxon>Craniata</taxon>
        <taxon>Vertebrata</taxon>
        <taxon>Euteleostomi</taxon>
        <taxon>Amphibia</taxon>
        <taxon>Batrachia</taxon>
        <taxon>Caudata</taxon>
        <taxon>Salamandroidea</taxon>
        <taxon>Salamandridae</taxon>
        <taxon>Pleurodelinae</taxon>
        <taxon>Pleurodeles</taxon>
    </lineage>
</organism>
<reference evidence="2" key="1">
    <citation type="journal article" date="2022" name="bioRxiv">
        <title>Sequencing and chromosome-scale assembly of the giantPleurodeles waltlgenome.</title>
        <authorList>
            <person name="Brown T."/>
            <person name="Elewa A."/>
            <person name="Iarovenko S."/>
            <person name="Subramanian E."/>
            <person name="Araus A.J."/>
            <person name="Petzold A."/>
            <person name="Susuki M."/>
            <person name="Suzuki K.-i.T."/>
            <person name="Hayashi T."/>
            <person name="Toyoda A."/>
            <person name="Oliveira C."/>
            <person name="Osipova E."/>
            <person name="Leigh N.D."/>
            <person name="Simon A."/>
            <person name="Yun M.H."/>
        </authorList>
    </citation>
    <scope>NUCLEOTIDE SEQUENCE</scope>
    <source>
        <strain evidence="2">20211129_DDA</strain>
        <tissue evidence="2">Liver</tissue>
    </source>
</reference>
<name>A0AAV7M9J2_PLEWA</name>
<gene>
    <name evidence="2" type="ORF">NDU88_005279</name>
</gene>
<accession>A0AAV7M9J2</accession>
<sequence length="84" mass="8564">MMEHCTPKGSGLAVPCSGVAELRALQMPGGTEGKEDCCEGGPLRTPCSGAGELRVLRVPGGKEGRCEGGPQRTALATELRAAPD</sequence>
<dbReference type="Proteomes" id="UP001066276">
    <property type="component" value="Chromosome 10"/>
</dbReference>
<dbReference type="AlphaFoldDB" id="A0AAV7M9J2"/>
<feature type="region of interest" description="Disordered" evidence="1">
    <location>
        <begin position="60"/>
        <end position="84"/>
    </location>
</feature>
<dbReference type="EMBL" id="JANPWB010000014">
    <property type="protein sequence ID" value="KAJ1100192.1"/>
    <property type="molecule type" value="Genomic_DNA"/>
</dbReference>
<keyword evidence="3" id="KW-1185">Reference proteome</keyword>
<protein>
    <submittedName>
        <fullName evidence="2">Uncharacterized protein</fullName>
    </submittedName>
</protein>
<comment type="caution">
    <text evidence="2">The sequence shown here is derived from an EMBL/GenBank/DDBJ whole genome shotgun (WGS) entry which is preliminary data.</text>
</comment>
<evidence type="ECO:0000313" key="2">
    <source>
        <dbReference type="EMBL" id="KAJ1100192.1"/>
    </source>
</evidence>
<evidence type="ECO:0000256" key="1">
    <source>
        <dbReference type="SAM" id="MobiDB-lite"/>
    </source>
</evidence>
<proteinExistence type="predicted"/>
<evidence type="ECO:0000313" key="3">
    <source>
        <dbReference type="Proteomes" id="UP001066276"/>
    </source>
</evidence>